<dbReference type="Proteomes" id="UP000694728">
    <property type="component" value="Unplaced"/>
</dbReference>
<feature type="active site" evidence="8 9">
    <location>
        <position position="97"/>
    </location>
</feature>
<dbReference type="SUPFAM" id="SSF54001">
    <property type="entry name" value="Cysteine proteinases"/>
    <property type="match status" value="1"/>
</dbReference>
<keyword evidence="7" id="KW-0106">Calcium</keyword>
<organism evidence="13 14">
    <name type="scientific">Sus scrofa</name>
    <name type="common">Pig</name>
    <dbReference type="NCBI Taxonomy" id="9823"/>
    <lineage>
        <taxon>Eukaryota</taxon>
        <taxon>Metazoa</taxon>
        <taxon>Chordata</taxon>
        <taxon>Craniata</taxon>
        <taxon>Vertebrata</taxon>
        <taxon>Euteleostomi</taxon>
        <taxon>Mammalia</taxon>
        <taxon>Eutheria</taxon>
        <taxon>Laurasiatheria</taxon>
        <taxon>Artiodactyla</taxon>
        <taxon>Suina</taxon>
        <taxon>Suidae</taxon>
        <taxon>Sus</taxon>
    </lineage>
</organism>
<dbReference type="PROSITE" id="PS50222">
    <property type="entry name" value="EF_HAND_2"/>
    <property type="match status" value="1"/>
</dbReference>
<evidence type="ECO:0000313" key="13">
    <source>
        <dbReference type="Ensembl" id="ENSSSCP00060007201.1"/>
    </source>
</evidence>
<evidence type="ECO:0000256" key="4">
    <source>
        <dbReference type="ARBA" id="ARBA00022737"/>
    </source>
</evidence>
<dbReference type="InterPro" id="IPR022682">
    <property type="entry name" value="Calpain_domain_III"/>
</dbReference>
<dbReference type="InterPro" id="IPR022684">
    <property type="entry name" value="Calpain_cysteine_protease"/>
</dbReference>
<evidence type="ECO:0000256" key="3">
    <source>
        <dbReference type="ARBA" id="ARBA00022723"/>
    </source>
</evidence>
<dbReference type="PANTHER" id="PTHR10183">
    <property type="entry name" value="CALPAIN"/>
    <property type="match status" value="1"/>
</dbReference>
<dbReference type="Ensembl" id="ENSSSCT00045037460.1">
    <property type="protein sequence ID" value="ENSSSCP00045026039.1"/>
    <property type="gene ID" value="ENSSSCG00045021754.1"/>
</dbReference>
<dbReference type="InterPro" id="IPR002048">
    <property type="entry name" value="EF_hand_dom"/>
</dbReference>
<dbReference type="PRINTS" id="PR00704">
    <property type="entry name" value="CALPAIN"/>
</dbReference>
<keyword evidence="5 9" id="KW-0378">Hydrolase</keyword>
<dbReference type="SMART" id="SM00230">
    <property type="entry name" value="CysPc"/>
    <property type="match status" value="1"/>
</dbReference>
<dbReference type="Ensembl" id="ENSSSCT00060018025.1">
    <property type="protein sequence ID" value="ENSSSCP00060007201.1"/>
    <property type="gene ID" value="ENSSSCG00060013647.1"/>
</dbReference>
<dbReference type="Pfam" id="PF13833">
    <property type="entry name" value="EF-hand_8"/>
    <property type="match status" value="1"/>
</dbReference>
<feature type="domain" description="EF-hand" evidence="12">
    <location>
        <begin position="565"/>
        <end position="600"/>
    </location>
</feature>
<keyword evidence="2 9" id="KW-0645">Protease</keyword>
<evidence type="ECO:0000256" key="1">
    <source>
        <dbReference type="ARBA" id="ARBA00007623"/>
    </source>
</evidence>
<feature type="domain" description="Calpain catalytic" evidence="11">
    <location>
        <begin position="42"/>
        <end position="311"/>
    </location>
</feature>
<dbReference type="InterPro" id="IPR000169">
    <property type="entry name" value="Pept_cys_AS"/>
</dbReference>
<feature type="region of interest" description="Disordered" evidence="10">
    <location>
        <begin position="472"/>
        <end position="491"/>
    </location>
</feature>
<dbReference type="GO" id="GO:0006508">
    <property type="term" value="P:proteolysis"/>
    <property type="evidence" value="ECO:0007669"/>
    <property type="project" value="UniProtKB-KW"/>
</dbReference>
<evidence type="ECO:0000259" key="12">
    <source>
        <dbReference type="PROSITE" id="PS50222"/>
    </source>
</evidence>
<sequence>MPHLYRAPGPQEPPTPKDARITHSSGQSFEELRRACLQKGVLFEDTDFPADSSSLFYSERPQIPFVWKRPGEIVKNPEFILGGATRTDICQGELGDCWLLAAIASLTLNEKALARVVPHNQSFGPGYAGIFHFQFWQHSEWLDVVIDDRLPTFRDRLVFLHSADHNEFWSALLEKAYAKLNGSYEALKGGSAIEAMEDFTGGVAETFTTKEAPWNFYEILEKALTRGSLVGCSIDIRNAAESEARTPFGLIKGHAYTVTGVDQVNIRGQKVELIRVRNPWGQVEWTGSWSDRMAFRDFRAHFDKVEVCNLTPDALEEDAVHKWEVTVHQGSWVRGSTAGGCRNFLDTFWTNPQIKLSLTEKDEGQEECTFLVALMQKDRRKLKRFGANVLTIGYAIYQCPGQEGHLNKDFFRYHASQARSKTFINLREVSDRFRLPPGDYILIPSTFEPHQEADFCLRIFSEKKAITRDMDGSVDIDLPEPPKPTAPGQETEEERQFQALFKQVAGEDMEVTAEELKYVLNAVLQKKKDIKFKELSLISCKNIISLMDTSGNGKLEFSEFKVFWDKLKKWMSLFLQFDADKSGTMSSYELRSALKAAGFQLSSPLLQLIVLRYADPELQLGFDDFLNCLVRLENASRMFQALSTKNKEFIHLNINEFIVLTMNI</sequence>
<dbReference type="InterPro" id="IPR022683">
    <property type="entry name" value="Calpain_III"/>
</dbReference>
<dbReference type="GO" id="GO:0004198">
    <property type="term" value="F:calcium-dependent cysteine-type endopeptidase activity"/>
    <property type="evidence" value="ECO:0007669"/>
    <property type="project" value="InterPro"/>
</dbReference>
<dbReference type="InterPro" id="IPR001300">
    <property type="entry name" value="Peptidase_C2_calpain_cat"/>
</dbReference>
<comment type="similarity">
    <text evidence="1">Belongs to the peptidase C2 family.</text>
</comment>
<feature type="active site" evidence="8 9">
    <location>
        <position position="254"/>
    </location>
</feature>
<keyword evidence="3" id="KW-0479">Metal-binding</keyword>
<evidence type="ECO:0000256" key="10">
    <source>
        <dbReference type="SAM" id="MobiDB-lite"/>
    </source>
</evidence>
<dbReference type="InterPro" id="IPR036213">
    <property type="entry name" value="Calpain_III_sf"/>
</dbReference>
<dbReference type="PROSITE" id="PS00139">
    <property type="entry name" value="THIOL_PROTEASE_CYS"/>
    <property type="match status" value="1"/>
</dbReference>
<evidence type="ECO:0000259" key="11">
    <source>
        <dbReference type="PROSITE" id="PS50203"/>
    </source>
</evidence>
<name>A0A8D1SSL4_PIG</name>
<gene>
    <name evidence="13" type="primary">CAPN9</name>
</gene>
<feature type="region of interest" description="Disordered" evidence="10">
    <location>
        <begin position="1"/>
        <end position="24"/>
    </location>
</feature>
<dbReference type="FunFam" id="2.60.120.380:FF:000001">
    <property type="entry name" value="Calpain-1 catalytic subunit"/>
    <property type="match status" value="1"/>
</dbReference>
<dbReference type="SMART" id="SM00054">
    <property type="entry name" value="EFh"/>
    <property type="match status" value="2"/>
</dbReference>
<proteinExistence type="inferred from homology"/>
<dbReference type="PROSITE" id="PS00018">
    <property type="entry name" value="EF_HAND_1"/>
    <property type="match status" value="1"/>
</dbReference>
<keyword evidence="4" id="KW-0677">Repeat</keyword>
<evidence type="ECO:0000256" key="8">
    <source>
        <dbReference type="PIRSR" id="PIRSR622684-1"/>
    </source>
</evidence>
<dbReference type="PANTHER" id="PTHR10183:SF385">
    <property type="entry name" value="CALPAIN-9"/>
    <property type="match status" value="1"/>
</dbReference>
<dbReference type="InterPro" id="IPR011992">
    <property type="entry name" value="EF-hand-dom_pair"/>
</dbReference>
<evidence type="ECO:0000256" key="9">
    <source>
        <dbReference type="PROSITE-ProRule" id="PRU00239"/>
    </source>
</evidence>
<dbReference type="CDD" id="cd16192">
    <property type="entry name" value="EFh_PEF_CAPN9"/>
    <property type="match status" value="1"/>
</dbReference>
<dbReference type="CDD" id="cd00044">
    <property type="entry name" value="CysPc"/>
    <property type="match status" value="1"/>
</dbReference>
<dbReference type="PROSITE" id="PS50203">
    <property type="entry name" value="CALPAIN_CAT"/>
    <property type="match status" value="1"/>
</dbReference>
<dbReference type="Gene3D" id="3.90.70.10">
    <property type="entry name" value="Cysteine proteinases"/>
    <property type="match status" value="1"/>
</dbReference>
<dbReference type="SUPFAM" id="SSF47473">
    <property type="entry name" value="EF-hand"/>
    <property type="match status" value="1"/>
</dbReference>
<dbReference type="InterPro" id="IPR033883">
    <property type="entry name" value="C2_III"/>
</dbReference>
<dbReference type="SUPFAM" id="SSF49758">
    <property type="entry name" value="Calpain large subunit, middle domain (domain III)"/>
    <property type="match status" value="1"/>
</dbReference>
<evidence type="ECO:0000256" key="7">
    <source>
        <dbReference type="ARBA" id="ARBA00022837"/>
    </source>
</evidence>
<feature type="active site" evidence="8 9">
    <location>
        <position position="278"/>
    </location>
</feature>
<dbReference type="AlphaFoldDB" id="A0A8D1SSL4"/>
<evidence type="ECO:0000256" key="5">
    <source>
        <dbReference type="ARBA" id="ARBA00022801"/>
    </source>
</evidence>
<dbReference type="Gene3D" id="1.10.238.10">
    <property type="entry name" value="EF-hand"/>
    <property type="match status" value="1"/>
</dbReference>
<keyword evidence="6 9" id="KW-0788">Thiol protease</keyword>
<dbReference type="InterPro" id="IPR018247">
    <property type="entry name" value="EF_Hand_1_Ca_BS"/>
</dbReference>
<dbReference type="SMART" id="SM00720">
    <property type="entry name" value="calpain_III"/>
    <property type="match status" value="1"/>
</dbReference>
<dbReference type="Gene3D" id="2.60.120.380">
    <property type="match status" value="1"/>
</dbReference>
<dbReference type="GO" id="GO:0005509">
    <property type="term" value="F:calcium ion binding"/>
    <property type="evidence" value="ECO:0007669"/>
    <property type="project" value="InterPro"/>
</dbReference>
<dbReference type="Proteomes" id="UP000694723">
    <property type="component" value="Unplaced"/>
</dbReference>
<accession>A0A8D1SSL4</accession>
<evidence type="ECO:0000313" key="14">
    <source>
        <dbReference type="Proteomes" id="UP000694723"/>
    </source>
</evidence>
<dbReference type="InterPro" id="IPR038765">
    <property type="entry name" value="Papain-like_cys_pep_sf"/>
</dbReference>
<dbReference type="Pfam" id="PF00648">
    <property type="entry name" value="Peptidase_C2"/>
    <property type="match status" value="1"/>
</dbReference>
<evidence type="ECO:0000256" key="2">
    <source>
        <dbReference type="ARBA" id="ARBA00022670"/>
    </source>
</evidence>
<protein>
    <submittedName>
        <fullName evidence="13">Calpain 9</fullName>
    </submittedName>
</protein>
<dbReference type="Pfam" id="PF01067">
    <property type="entry name" value="Calpain_III"/>
    <property type="match status" value="1"/>
</dbReference>
<dbReference type="FunFam" id="1.10.238.10:FF:000151">
    <property type="entry name" value="Calpain 9"/>
    <property type="match status" value="1"/>
</dbReference>
<dbReference type="CDD" id="cd00214">
    <property type="entry name" value="Calpain_III"/>
    <property type="match status" value="1"/>
</dbReference>
<evidence type="ECO:0000256" key="6">
    <source>
        <dbReference type="ARBA" id="ARBA00022807"/>
    </source>
</evidence>
<reference evidence="13" key="1">
    <citation type="submission" date="2025-05" db="UniProtKB">
        <authorList>
            <consortium name="Ensembl"/>
        </authorList>
    </citation>
    <scope>IDENTIFICATION</scope>
</reference>